<evidence type="ECO:0000256" key="6">
    <source>
        <dbReference type="ARBA" id="ARBA00023125"/>
    </source>
</evidence>
<feature type="region of interest" description="Disordered" evidence="11">
    <location>
        <begin position="1"/>
        <end position="25"/>
    </location>
</feature>
<keyword evidence="7" id="KW-0804">Transcription</keyword>
<dbReference type="PROSITE" id="PS51294">
    <property type="entry name" value="HTH_MYB"/>
    <property type="match status" value="1"/>
</dbReference>
<organism evidence="15 16">
    <name type="scientific">Mikania micrantha</name>
    <name type="common">bitter vine</name>
    <dbReference type="NCBI Taxonomy" id="192012"/>
    <lineage>
        <taxon>Eukaryota</taxon>
        <taxon>Viridiplantae</taxon>
        <taxon>Streptophyta</taxon>
        <taxon>Embryophyta</taxon>
        <taxon>Tracheophyta</taxon>
        <taxon>Spermatophyta</taxon>
        <taxon>Magnoliopsida</taxon>
        <taxon>eudicotyledons</taxon>
        <taxon>Gunneridae</taxon>
        <taxon>Pentapetalae</taxon>
        <taxon>asterids</taxon>
        <taxon>campanulids</taxon>
        <taxon>Asterales</taxon>
        <taxon>Asteraceae</taxon>
        <taxon>Asteroideae</taxon>
        <taxon>Heliantheae alliance</taxon>
        <taxon>Eupatorieae</taxon>
        <taxon>Mikania</taxon>
    </lineage>
</organism>
<dbReference type="PANTHER" id="PTHR46267">
    <property type="entry name" value="SINGLE MYB HISTONE 4"/>
    <property type="match status" value="1"/>
</dbReference>
<dbReference type="FunFam" id="1.10.10.60:FF:000168">
    <property type="entry name" value="Telomere repeat-binding factor 1"/>
    <property type="match status" value="1"/>
</dbReference>
<dbReference type="PROSITE" id="PS50090">
    <property type="entry name" value="MYB_LIKE"/>
    <property type="match status" value="1"/>
</dbReference>
<evidence type="ECO:0000256" key="11">
    <source>
        <dbReference type="SAM" id="MobiDB-lite"/>
    </source>
</evidence>
<dbReference type="SUPFAM" id="SSF46785">
    <property type="entry name" value="Winged helix' DNA-binding domain"/>
    <property type="match status" value="1"/>
</dbReference>
<evidence type="ECO:0000256" key="9">
    <source>
        <dbReference type="ARBA" id="ARBA00032813"/>
    </source>
</evidence>
<accession>A0A5N6P7H1</accession>
<evidence type="ECO:0000256" key="10">
    <source>
        <dbReference type="SAM" id="Coils"/>
    </source>
</evidence>
<dbReference type="Gene3D" id="1.10.246.220">
    <property type="match status" value="1"/>
</dbReference>
<keyword evidence="8" id="KW-0539">Nucleus</keyword>
<dbReference type="EMBL" id="SZYD01000006">
    <property type="protein sequence ID" value="KAD5960950.1"/>
    <property type="molecule type" value="Genomic_DNA"/>
</dbReference>
<evidence type="ECO:0000259" key="13">
    <source>
        <dbReference type="PROSITE" id="PS51294"/>
    </source>
</evidence>
<dbReference type="SUPFAM" id="SSF46689">
    <property type="entry name" value="Homeodomain-like"/>
    <property type="match status" value="1"/>
</dbReference>
<evidence type="ECO:0000256" key="7">
    <source>
        <dbReference type="ARBA" id="ARBA00023163"/>
    </source>
</evidence>
<feature type="region of interest" description="Disordered" evidence="11">
    <location>
        <begin position="59"/>
        <end position="78"/>
    </location>
</feature>
<dbReference type="Proteomes" id="UP000326396">
    <property type="component" value="Linkage Group LG14"/>
</dbReference>
<keyword evidence="3" id="KW-0158">Chromosome</keyword>
<dbReference type="SMART" id="SM00526">
    <property type="entry name" value="H15"/>
    <property type="match status" value="1"/>
</dbReference>
<dbReference type="PANTHER" id="PTHR46267:SF11">
    <property type="entry name" value="TELOMERE REPEAT-BINDING FACTOR 2"/>
    <property type="match status" value="1"/>
</dbReference>
<evidence type="ECO:0000256" key="4">
    <source>
        <dbReference type="ARBA" id="ARBA00023015"/>
    </source>
</evidence>
<dbReference type="GO" id="GO:0005730">
    <property type="term" value="C:nucleolus"/>
    <property type="evidence" value="ECO:0007669"/>
    <property type="project" value="UniProtKB-SubCell"/>
</dbReference>
<protein>
    <recommendedName>
        <fullName evidence="9">MYB transcription factor</fullName>
    </recommendedName>
</protein>
<comment type="subcellular location">
    <subcellularLocation>
        <location evidence="1">Chromosome</location>
    </subcellularLocation>
    <subcellularLocation>
        <location evidence="2">Nucleus</location>
        <location evidence="2">Nucleolus</location>
    </subcellularLocation>
</comment>
<keyword evidence="6" id="KW-0238">DNA-binding</keyword>
<name>A0A5N6P7H1_9ASTR</name>
<feature type="domain" description="Myb-like" evidence="12">
    <location>
        <begin position="1"/>
        <end position="57"/>
    </location>
</feature>
<dbReference type="OrthoDB" id="608866at2759"/>
<reference evidence="15 16" key="1">
    <citation type="submission" date="2019-05" db="EMBL/GenBank/DDBJ databases">
        <title>Mikania micrantha, genome provides insights into the molecular mechanism of rapid growth.</title>
        <authorList>
            <person name="Liu B."/>
        </authorList>
    </citation>
    <scope>NUCLEOTIDE SEQUENCE [LARGE SCALE GENOMIC DNA]</scope>
    <source>
        <strain evidence="15">NLD-2019</strain>
        <tissue evidence="15">Leaf</tissue>
    </source>
</reference>
<gene>
    <name evidence="15" type="ORF">E3N88_12423</name>
</gene>
<keyword evidence="5 10" id="KW-0175">Coiled coil</keyword>
<evidence type="ECO:0000313" key="15">
    <source>
        <dbReference type="EMBL" id="KAD5960950.1"/>
    </source>
</evidence>
<feature type="domain" description="H15" evidence="14">
    <location>
        <begin position="114"/>
        <end position="182"/>
    </location>
</feature>
<dbReference type="InterPro" id="IPR001005">
    <property type="entry name" value="SANT/Myb"/>
</dbReference>
<evidence type="ECO:0000256" key="3">
    <source>
        <dbReference type="ARBA" id="ARBA00022454"/>
    </source>
</evidence>
<dbReference type="InterPro" id="IPR017930">
    <property type="entry name" value="Myb_dom"/>
</dbReference>
<evidence type="ECO:0000259" key="14">
    <source>
        <dbReference type="PROSITE" id="PS51504"/>
    </source>
</evidence>
<dbReference type="PROSITE" id="PS51504">
    <property type="entry name" value="H15"/>
    <property type="match status" value="1"/>
</dbReference>
<dbReference type="SMART" id="SM00717">
    <property type="entry name" value="SANT"/>
    <property type="match status" value="1"/>
</dbReference>
<dbReference type="AlphaFoldDB" id="A0A5N6P7H1"/>
<feature type="domain" description="HTH myb-type" evidence="13">
    <location>
        <begin position="1"/>
        <end position="61"/>
    </location>
</feature>
<sequence>MGVPKQKWTSEEEASLKAGVAKHGPGKWSTILKDSEFGSVLRLRSNVDLKDKWRNLQSMASGCGSRQRARSAKSKTTRENISIASIEEHGMQICLPDPPTVLAGTLQNGSPKMPMPRLDDLILETTANQKDSCGSSRAAIAEYIEKKHLAPPNLDKLLKAELNTLTDSGKLVKIKNRYKIAPALNLDPKKSPSPLLINASPECCPMNAIKILTKAEIDAELEKMKGMTPQQAAAMAVKAVAEAEAAIAEAERAAREAEAAEADARLAKVLAAAAAMRTVKQPPFAHDFSGDKTWFSTRCATDSRSRVEV</sequence>
<dbReference type="GO" id="GO:0006334">
    <property type="term" value="P:nucleosome assembly"/>
    <property type="evidence" value="ECO:0007669"/>
    <property type="project" value="InterPro"/>
</dbReference>
<dbReference type="InterPro" id="IPR036390">
    <property type="entry name" value="WH_DNA-bd_sf"/>
</dbReference>
<dbReference type="GO" id="GO:0003691">
    <property type="term" value="F:double-stranded telomeric DNA binding"/>
    <property type="evidence" value="ECO:0007669"/>
    <property type="project" value="InterPro"/>
</dbReference>
<proteinExistence type="predicted"/>
<evidence type="ECO:0000259" key="12">
    <source>
        <dbReference type="PROSITE" id="PS50090"/>
    </source>
</evidence>
<dbReference type="InterPro" id="IPR009057">
    <property type="entry name" value="Homeodomain-like_sf"/>
</dbReference>
<evidence type="ECO:0000313" key="16">
    <source>
        <dbReference type="Proteomes" id="UP000326396"/>
    </source>
</evidence>
<dbReference type="InterPro" id="IPR036388">
    <property type="entry name" value="WH-like_DNA-bd_sf"/>
</dbReference>
<keyword evidence="16" id="KW-1185">Reference proteome</keyword>
<dbReference type="CDD" id="cd11660">
    <property type="entry name" value="SANT_TRF"/>
    <property type="match status" value="1"/>
</dbReference>
<evidence type="ECO:0000256" key="1">
    <source>
        <dbReference type="ARBA" id="ARBA00004286"/>
    </source>
</evidence>
<evidence type="ECO:0000256" key="8">
    <source>
        <dbReference type="ARBA" id="ARBA00023242"/>
    </source>
</evidence>
<dbReference type="Pfam" id="PF00249">
    <property type="entry name" value="Myb_DNA-binding"/>
    <property type="match status" value="1"/>
</dbReference>
<comment type="caution">
    <text evidence="15">The sequence shown here is derived from an EMBL/GenBank/DDBJ whole genome shotgun (WGS) entry which is preliminary data.</text>
</comment>
<keyword evidence="4" id="KW-0805">Transcription regulation</keyword>
<dbReference type="Pfam" id="PF00538">
    <property type="entry name" value="Linker_histone"/>
    <property type="match status" value="1"/>
</dbReference>
<dbReference type="GO" id="GO:0000786">
    <property type="term" value="C:nucleosome"/>
    <property type="evidence" value="ECO:0007669"/>
    <property type="project" value="InterPro"/>
</dbReference>
<dbReference type="InterPro" id="IPR044597">
    <property type="entry name" value="SMH1-6"/>
</dbReference>
<evidence type="ECO:0000256" key="5">
    <source>
        <dbReference type="ARBA" id="ARBA00023054"/>
    </source>
</evidence>
<evidence type="ECO:0000256" key="2">
    <source>
        <dbReference type="ARBA" id="ARBA00004604"/>
    </source>
</evidence>
<dbReference type="InterPro" id="IPR005818">
    <property type="entry name" value="Histone_H1/H5_H15"/>
</dbReference>
<dbReference type="Gene3D" id="1.10.10.10">
    <property type="entry name" value="Winged helix-like DNA-binding domain superfamily/Winged helix DNA-binding domain"/>
    <property type="match status" value="1"/>
</dbReference>
<feature type="coiled-coil region" evidence="10">
    <location>
        <begin position="233"/>
        <end position="270"/>
    </location>
</feature>